<evidence type="ECO:0000313" key="7">
    <source>
        <dbReference type="Proteomes" id="UP000249949"/>
    </source>
</evidence>
<reference evidence="6 7" key="1">
    <citation type="journal article" date="2017" name="Environ. Microbiol.">
        <title>Genome and epigenome of a novel marine Thaumarchaeota strain suggest viral infection, phosphorothioation DNA modification and multiple restriction systems.</title>
        <authorList>
            <person name="Ahlgren N.A."/>
            <person name="Chen Y."/>
            <person name="Needham D.M."/>
            <person name="Parada A.E."/>
            <person name="Sachdeva R."/>
            <person name="Trinh V."/>
            <person name="Chen T."/>
            <person name="Fuhrman J.A."/>
        </authorList>
    </citation>
    <scope>NUCLEOTIDE SEQUENCE [LARGE SCALE GENOMIC DNA]</scope>
    <source>
        <strain evidence="6 7">SPOT01</strain>
    </source>
</reference>
<organism evidence="6 7">
    <name type="scientific">Candidatus Nitrosomarinus catalinensis</name>
    <dbReference type="NCBI Taxonomy" id="1898749"/>
    <lineage>
        <taxon>Archaea</taxon>
        <taxon>Nitrososphaerota</taxon>
        <taxon>Nitrososphaeria</taxon>
        <taxon>Nitrosopumilales</taxon>
        <taxon>Nitrosopumilaceae</taxon>
        <taxon>Candidatus Nitrosomarinus</taxon>
    </lineage>
</organism>
<dbReference type="PANTHER" id="PTHR42953:SF3">
    <property type="entry name" value="HIGH-AFFINITY ZINC UPTAKE SYSTEM PROTEIN ZNUA"/>
    <property type="match status" value="1"/>
</dbReference>
<keyword evidence="3" id="KW-0732">Signal</keyword>
<keyword evidence="5" id="KW-0812">Transmembrane</keyword>
<sequence length="462" mass="51660">MKGSQIGIIGGGIVAVVIIAILFVSMGTQNNTTPLPSDLDVTIPTMDSKNDVDVSSEDKLLVYTTFYPLYQFTQGVAGDAADVRILISANGDPHASELGPKTIVALTKADMVISNGVNFEPYIDEIMSASDFEHIVFVDSSEGIELMEGEAHDHSSHGSHGNDKHDDHSKEDVHDEHTEDFYNEIEHVVEEFEHGHITQSQSIEEIEEILSEHEGDGHGHEDAIEDIEHLIHEIEDGHIDGVEGLEEIHHLVSGEDVHDDHSKEDVHDDHSKEDVHDERGEEGGIDHTYDPHIWLDPILAKAQVMTIADHLKESDPTHAEIYHDNAISYANQLDQLDQEIRSEVSSCAKDTFVPFHNSFSYFAERYNLNTLAVIQEFSPETPVTAKDIEELIRFAEDNDIKYFLTEENRNPKLAERLAAELGGDILLFSPLESLSESDDPNVTYFEKMRQNVDNLQIALECN</sequence>
<dbReference type="Proteomes" id="UP000249949">
    <property type="component" value="Chromosome"/>
</dbReference>
<dbReference type="PRINTS" id="PR00690">
    <property type="entry name" value="ADHESNFAMILY"/>
</dbReference>
<comment type="similarity">
    <text evidence="1">Belongs to the bacterial solute-binding protein 9 family.</text>
</comment>
<accession>A0A2Z2HJ66</accession>
<feature type="region of interest" description="Disordered" evidence="4">
    <location>
        <begin position="255"/>
        <end position="287"/>
    </location>
</feature>
<feature type="transmembrane region" description="Helical" evidence="5">
    <location>
        <begin position="7"/>
        <end position="27"/>
    </location>
</feature>
<dbReference type="GO" id="GO:0030001">
    <property type="term" value="P:metal ion transport"/>
    <property type="evidence" value="ECO:0007669"/>
    <property type="project" value="InterPro"/>
</dbReference>
<keyword evidence="5" id="KW-0472">Membrane</keyword>
<dbReference type="Gene3D" id="3.40.50.1980">
    <property type="entry name" value="Nitrogenase molybdenum iron protein domain"/>
    <property type="match status" value="3"/>
</dbReference>
<dbReference type="AlphaFoldDB" id="A0A2Z2HJ66"/>
<dbReference type="GO" id="GO:0046872">
    <property type="term" value="F:metal ion binding"/>
    <property type="evidence" value="ECO:0007669"/>
    <property type="project" value="InterPro"/>
</dbReference>
<gene>
    <name evidence="6" type="ORF">NMSP_0551</name>
</gene>
<dbReference type="GeneID" id="32901041"/>
<keyword evidence="2" id="KW-0813">Transport</keyword>
<proteinExistence type="inferred from homology"/>
<feature type="region of interest" description="Disordered" evidence="4">
    <location>
        <begin position="151"/>
        <end position="176"/>
    </location>
</feature>
<protein>
    <submittedName>
        <fullName evidence="6">High-affinity zinc transporter periplasmic component</fullName>
    </submittedName>
</protein>
<dbReference type="PANTHER" id="PTHR42953">
    <property type="entry name" value="HIGH-AFFINITY ZINC UPTAKE SYSTEM PROTEIN ZNUA-RELATED"/>
    <property type="match status" value="1"/>
</dbReference>
<dbReference type="InterPro" id="IPR006127">
    <property type="entry name" value="ZnuA-like"/>
</dbReference>
<dbReference type="OrthoDB" id="50488at2157"/>
<keyword evidence="7" id="KW-1185">Reference proteome</keyword>
<dbReference type="EMBL" id="CP021324">
    <property type="protein sequence ID" value="ARS64172.1"/>
    <property type="molecule type" value="Genomic_DNA"/>
</dbReference>
<evidence type="ECO:0000313" key="6">
    <source>
        <dbReference type="EMBL" id="ARS64172.1"/>
    </source>
</evidence>
<dbReference type="RefSeq" id="WP_086907325.1">
    <property type="nucleotide sequence ID" value="NZ_CP021324.1"/>
</dbReference>
<dbReference type="KEGG" id="nct:NMSP_0551"/>
<dbReference type="InterPro" id="IPR006128">
    <property type="entry name" value="Lipoprotein_PsaA-like"/>
</dbReference>
<evidence type="ECO:0000256" key="4">
    <source>
        <dbReference type="SAM" id="MobiDB-lite"/>
    </source>
</evidence>
<evidence type="ECO:0000256" key="2">
    <source>
        <dbReference type="ARBA" id="ARBA00022448"/>
    </source>
</evidence>
<dbReference type="InterPro" id="IPR050492">
    <property type="entry name" value="Bact_metal-bind_prot9"/>
</dbReference>
<name>A0A2Z2HJ66_9ARCH</name>
<keyword evidence="5" id="KW-1133">Transmembrane helix</keyword>
<evidence type="ECO:0000256" key="3">
    <source>
        <dbReference type="ARBA" id="ARBA00022729"/>
    </source>
</evidence>
<dbReference type="SUPFAM" id="SSF53807">
    <property type="entry name" value="Helical backbone' metal receptor"/>
    <property type="match status" value="1"/>
</dbReference>
<evidence type="ECO:0000256" key="1">
    <source>
        <dbReference type="ARBA" id="ARBA00011028"/>
    </source>
</evidence>
<evidence type="ECO:0000256" key="5">
    <source>
        <dbReference type="SAM" id="Phobius"/>
    </source>
</evidence>
<dbReference type="Pfam" id="PF01297">
    <property type="entry name" value="ZnuA"/>
    <property type="match status" value="1"/>
</dbReference>
<dbReference type="GO" id="GO:0007155">
    <property type="term" value="P:cell adhesion"/>
    <property type="evidence" value="ECO:0007669"/>
    <property type="project" value="InterPro"/>
</dbReference>